<accession>A0A9J6AKV9</accession>
<name>A0A9J6AKV9_SOLCO</name>
<evidence type="ECO:0000313" key="2">
    <source>
        <dbReference type="Proteomes" id="UP000824120"/>
    </source>
</evidence>
<protein>
    <submittedName>
        <fullName evidence="1">Uncharacterized protein</fullName>
    </submittedName>
</protein>
<comment type="caution">
    <text evidence="1">The sequence shown here is derived from an EMBL/GenBank/DDBJ whole genome shotgun (WGS) entry which is preliminary data.</text>
</comment>
<dbReference type="EMBL" id="JACXVP010000002">
    <property type="protein sequence ID" value="KAG5624647.1"/>
    <property type="molecule type" value="Genomic_DNA"/>
</dbReference>
<dbReference type="AlphaFoldDB" id="A0A9J6AKV9"/>
<organism evidence="1 2">
    <name type="scientific">Solanum commersonii</name>
    <name type="common">Commerson's wild potato</name>
    <name type="synonym">Commerson's nightshade</name>
    <dbReference type="NCBI Taxonomy" id="4109"/>
    <lineage>
        <taxon>Eukaryota</taxon>
        <taxon>Viridiplantae</taxon>
        <taxon>Streptophyta</taxon>
        <taxon>Embryophyta</taxon>
        <taxon>Tracheophyta</taxon>
        <taxon>Spermatophyta</taxon>
        <taxon>Magnoliopsida</taxon>
        <taxon>eudicotyledons</taxon>
        <taxon>Gunneridae</taxon>
        <taxon>Pentapetalae</taxon>
        <taxon>asterids</taxon>
        <taxon>lamiids</taxon>
        <taxon>Solanales</taxon>
        <taxon>Solanaceae</taxon>
        <taxon>Solanoideae</taxon>
        <taxon>Solaneae</taxon>
        <taxon>Solanum</taxon>
    </lineage>
</organism>
<proteinExistence type="predicted"/>
<sequence>MEDFHQSQAYTRQCLAKLLTLFLAGRKLGLGQGIEAPGGPFQLAFGGPLRNKGTPNSSPVDAESILEVLYFC</sequence>
<evidence type="ECO:0000313" key="1">
    <source>
        <dbReference type="EMBL" id="KAG5624647.1"/>
    </source>
</evidence>
<reference evidence="1 2" key="1">
    <citation type="submission" date="2020-09" db="EMBL/GenBank/DDBJ databases">
        <title>De no assembly of potato wild relative species, Solanum commersonii.</title>
        <authorList>
            <person name="Cho K."/>
        </authorList>
    </citation>
    <scope>NUCLEOTIDE SEQUENCE [LARGE SCALE GENOMIC DNA]</scope>
    <source>
        <strain evidence="1">LZ3.2</strain>
        <tissue evidence="1">Leaf</tissue>
    </source>
</reference>
<keyword evidence="2" id="KW-1185">Reference proteome</keyword>
<gene>
    <name evidence="1" type="ORF">H5410_009865</name>
</gene>
<dbReference type="Proteomes" id="UP000824120">
    <property type="component" value="Chromosome 2"/>
</dbReference>